<dbReference type="SUPFAM" id="SSF53448">
    <property type="entry name" value="Nucleotide-diphospho-sugar transferases"/>
    <property type="match status" value="2"/>
</dbReference>
<dbReference type="PANTHER" id="PTHR43685">
    <property type="entry name" value="GLYCOSYLTRANSFERASE"/>
    <property type="match status" value="1"/>
</dbReference>
<gene>
    <name evidence="2" type="ORF">JCM19239_3922</name>
</gene>
<reference evidence="3" key="1">
    <citation type="submission" date="2014-09" db="EMBL/GenBank/DDBJ databases">
        <title>Vibrio variabilis JCM 19239. (C206) whole genome shotgun sequence.</title>
        <authorList>
            <person name="Sawabe T."/>
            <person name="Meirelles P."/>
            <person name="Nakanishi M."/>
            <person name="Sayaka M."/>
            <person name="Hattori M."/>
            <person name="Ohkuma M."/>
        </authorList>
    </citation>
    <scope>NUCLEOTIDE SEQUENCE [LARGE SCALE GENOMIC DNA]</scope>
    <source>
        <strain evidence="3">JCM 19239</strain>
    </source>
</reference>
<dbReference type="CDD" id="cd00761">
    <property type="entry name" value="Glyco_tranf_GTA_type"/>
    <property type="match status" value="1"/>
</dbReference>
<feature type="domain" description="Glycosyltransferase 2-like" evidence="1">
    <location>
        <begin position="60"/>
        <end position="222"/>
    </location>
</feature>
<dbReference type="Pfam" id="PF00535">
    <property type="entry name" value="Glycos_transf_2"/>
    <property type="match status" value="1"/>
</dbReference>
<evidence type="ECO:0000259" key="1">
    <source>
        <dbReference type="Pfam" id="PF00535"/>
    </source>
</evidence>
<dbReference type="InterPro" id="IPR050834">
    <property type="entry name" value="Glycosyltransf_2"/>
</dbReference>
<sequence>MKLVKRLPRGLKENLKRLPYAEGAYKKLVEVFRNDYHHWIDQFEHKLWLPTLKQQHVQFSIVVPVYNPPVRLLRQCVESVLAQHYTNWQLIIVNDSSTSSEVNRYLNKLRTITCDERIVVTSTPNNQHISIATNVGLNASTGKYIALLDHDDLLAPQALNEIANEIIINPRLKWLYSDEDFINEKGKRIAPHFKSDWNPYLLHAHNYITHLCVYERKLLKELGGCRVGVEGAQDYDLALRASELLAPDQIKHIPKVLYHWRMHKESTASQASVKSYTVEAGKRALIEHLQRNDTSAVVEEGNLDNYYKVNYLVSEWPKVSVIIPTRDNKRLLEACTNSVLYKTDYPNLELVVMDNQTTEPSAVSYLNDLKKTIRFV</sequence>
<keyword evidence="3" id="KW-1185">Reference proteome</keyword>
<dbReference type="GO" id="GO:0016740">
    <property type="term" value="F:transferase activity"/>
    <property type="evidence" value="ECO:0007669"/>
    <property type="project" value="UniProtKB-KW"/>
</dbReference>
<evidence type="ECO:0000313" key="2">
    <source>
        <dbReference type="EMBL" id="GAL24219.1"/>
    </source>
</evidence>
<dbReference type="CDD" id="cd04184">
    <property type="entry name" value="GT2_RfbC_Mx_like"/>
    <property type="match status" value="1"/>
</dbReference>
<protein>
    <submittedName>
        <fullName evidence="2">Glycosyl transferase group 2 family protein</fullName>
    </submittedName>
</protein>
<dbReference type="PANTHER" id="PTHR43685:SF2">
    <property type="entry name" value="GLYCOSYLTRANSFERASE 2-LIKE DOMAIN-CONTAINING PROTEIN"/>
    <property type="match status" value="1"/>
</dbReference>
<accession>A0ABQ0J618</accession>
<keyword evidence="2" id="KW-0808">Transferase</keyword>
<dbReference type="InterPro" id="IPR029044">
    <property type="entry name" value="Nucleotide-diphossugar_trans"/>
</dbReference>
<evidence type="ECO:0000313" key="3">
    <source>
        <dbReference type="Proteomes" id="UP000029223"/>
    </source>
</evidence>
<name>A0ABQ0J618_9VIBR</name>
<proteinExistence type="predicted"/>
<dbReference type="EMBL" id="BBMS01000003">
    <property type="protein sequence ID" value="GAL24219.1"/>
    <property type="molecule type" value="Genomic_DNA"/>
</dbReference>
<dbReference type="Gene3D" id="3.90.550.10">
    <property type="entry name" value="Spore Coat Polysaccharide Biosynthesis Protein SpsA, Chain A"/>
    <property type="match status" value="2"/>
</dbReference>
<dbReference type="Proteomes" id="UP000029223">
    <property type="component" value="Unassembled WGS sequence"/>
</dbReference>
<comment type="caution">
    <text evidence="2">The sequence shown here is derived from an EMBL/GenBank/DDBJ whole genome shotgun (WGS) entry which is preliminary data.</text>
</comment>
<dbReference type="InterPro" id="IPR001173">
    <property type="entry name" value="Glyco_trans_2-like"/>
</dbReference>
<organism evidence="2 3">
    <name type="scientific">Vibrio variabilis</name>
    <dbReference type="NCBI Taxonomy" id="990271"/>
    <lineage>
        <taxon>Bacteria</taxon>
        <taxon>Pseudomonadati</taxon>
        <taxon>Pseudomonadota</taxon>
        <taxon>Gammaproteobacteria</taxon>
        <taxon>Vibrionales</taxon>
        <taxon>Vibrionaceae</taxon>
        <taxon>Vibrio</taxon>
    </lineage>
</organism>